<feature type="signal peptide" evidence="1">
    <location>
        <begin position="1"/>
        <end position="20"/>
    </location>
</feature>
<evidence type="ECO:0000256" key="1">
    <source>
        <dbReference type="SAM" id="SignalP"/>
    </source>
</evidence>
<sequence>MHICYISSLVVLVAAGAVAAMTPVKCHPAEPSPPYTGGGLNCKAPEGSYPEKDTTLPDGQQQRYVVPVKDGWKKEAKLPGSCKWRCKPCPQGQICTKICINELICNTSEFCQALEILNK</sequence>
<keyword evidence="1" id="KW-0732">Signal</keyword>
<feature type="chain" id="PRO_5040810800" evidence="1">
    <location>
        <begin position="21"/>
        <end position="119"/>
    </location>
</feature>
<dbReference type="AlphaFoldDB" id="A0A9W7ZVF6"/>
<dbReference type="Proteomes" id="UP001150538">
    <property type="component" value="Unassembled WGS sequence"/>
</dbReference>
<keyword evidence="3" id="KW-1185">Reference proteome</keyword>
<dbReference type="EMBL" id="JANBPU010000346">
    <property type="protein sequence ID" value="KAJ1912428.1"/>
    <property type="molecule type" value="Genomic_DNA"/>
</dbReference>
<accession>A0A9W7ZVF6</accession>
<reference evidence="2" key="1">
    <citation type="submission" date="2022-07" db="EMBL/GenBank/DDBJ databases">
        <title>Phylogenomic reconstructions and comparative analyses of Kickxellomycotina fungi.</title>
        <authorList>
            <person name="Reynolds N.K."/>
            <person name="Stajich J.E."/>
            <person name="Barry K."/>
            <person name="Grigoriev I.V."/>
            <person name="Crous P."/>
            <person name="Smith M.E."/>
        </authorList>
    </citation>
    <scope>NUCLEOTIDE SEQUENCE</scope>
    <source>
        <strain evidence="2">NBRC 100468</strain>
    </source>
</reference>
<protein>
    <submittedName>
        <fullName evidence="2">Uncharacterized protein</fullName>
    </submittedName>
</protein>
<gene>
    <name evidence="2" type="ORF">H4219_005609</name>
</gene>
<name>A0A9W7ZVF6_9FUNG</name>
<organism evidence="2 3">
    <name type="scientific">Mycoemilia scoparia</name>
    <dbReference type="NCBI Taxonomy" id="417184"/>
    <lineage>
        <taxon>Eukaryota</taxon>
        <taxon>Fungi</taxon>
        <taxon>Fungi incertae sedis</taxon>
        <taxon>Zoopagomycota</taxon>
        <taxon>Kickxellomycotina</taxon>
        <taxon>Kickxellomycetes</taxon>
        <taxon>Kickxellales</taxon>
        <taxon>Kickxellaceae</taxon>
        <taxon>Mycoemilia</taxon>
    </lineage>
</organism>
<evidence type="ECO:0000313" key="2">
    <source>
        <dbReference type="EMBL" id="KAJ1912428.1"/>
    </source>
</evidence>
<proteinExistence type="predicted"/>
<comment type="caution">
    <text evidence="2">The sequence shown here is derived from an EMBL/GenBank/DDBJ whole genome shotgun (WGS) entry which is preliminary data.</text>
</comment>
<evidence type="ECO:0000313" key="3">
    <source>
        <dbReference type="Proteomes" id="UP001150538"/>
    </source>
</evidence>